<evidence type="ECO:0000256" key="1">
    <source>
        <dbReference type="SAM" id="Phobius"/>
    </source>
</evidence>
<organism evidence="2 3">
    <name type="scientific">Gelidibacter algens</name>
    <dbReference type="NCBI Taxonomy" id="49280"/>
    <lineage>
        <taxon>Bacteria</taxon>
        <taxon>Pseudomonadati</taxon>
        <taxon>Bacteroidota</taxon>
        <taxon>Flavobacteriia</taxon>
        <taxon>Flavobacteriales</taxon>
        <taxon>Flavobacteriaceae</taxon>
        <taxon>Gelidibacter</taxon>
    </lineage>
</organism>
<feature type="transmembrane region" description="Helical" evidence="1">
    <location>
        <begin position="61"/>
        <end position="79"/>
    </location>
</feature>
<feature type="transmembrane region" description="Helical" evidence="1">
    <location>
        <begin position="239"/>
        <end position="261"/>
    </location>
</feature>
<keyword evidence="3" id="KW-1185">Reference proteome</keyword>
<feature type="transmembrane region" description="Helical" evidence="1">
    <location>
        <begin position="12"/>
        <end position="30"/>
    </location>
</feature>
<sequence length="467" mass="54200">MFNPTFLRLNRTPILLALISVILYAVFAYDLVRTDYTKLLILYAALFALFYKLVTTYSGNFKLLVFFAILLRFVFLFATPTLSQDFYRFIWDGRMILEGMNPYLFTPQSLIEMGKFPIAQAQELYNGMGALNGSHYTNYPPIKQFIFAIAGLFAGKSIIGTAIGFRIFIIAADIGTLYFGKKLLERLKMPVHNIFWYILNPFIVIELTGSLHFEGIMIFFLILSLYLLHMDKWKTAAVIFALSVSVKLIPLLFLPLFFQFFTKNNKSSNTDDPILKRTELNFTKLLVFYSFIGFTILILFAPFYSSEFVNNYSKTVQLWFSTFEFNASLYYVAREVGYWVTGYNEIAIIGKYIPILTIVMLLLFTFFRQNTTLKHVIVSMLLAATLYYFISTTIHPWYLATLLILSVFTNYKFPLVWSLMVILSYLAYANTESTENLWIIALEYVVVYSVFAWEVLKKKTAKRQSFK</sequence>
<evidence type="ECO:0008006" key="4">
    <source>
        <dbReference type="Google" id="ProtNLM"/>
    </source>
</evidence>
<feature type="transmembrane region" description="Helical" evidence="1">
    <location>
        <begin position="194"/>
        <end position="227"/>
    </location>
</feature>
<dbReference type="STRING" id="49280.A9996_02970"/>
<feature type="transmembrane region" description="Helical" evidence="1">
    <location>
        <begin position="36"/>
        <end position="54"/>
    </location>
</feature>
<keyword evidence="1" id="KW-0812">Transmembrane</keyword>
<evidence type="ECO:0000313" key="3">
    <source>
        <dbReference type="Proteomes" id="UP000248987"/>
    </source>
</evidence>
<dbReference type="Pfam" id="PF26314">
    <property type="entry name" value="MptA_B_family"/>
    <property type="match status" value="1"/>
</dbReference>
<keyword evidence="1" id="KW-1133">Transmembrane helix</keyword>
<keyword evidence="1" id="KW-0472">Membrane</keyword>
<reference evidence="2 3" key="1">
    <citation type="submission" date="2018-06" db="EMBL/GenBank/DDBJ databases">
        <title>Genomic Encyclopedia of Archaeal and Bacterial Type Strains, Phase II (KMG-II): from individual species to whole genera.</title>
        <authorList>
            <person name="Goeker M."/>
        </authorList>
    </citation>
    <scope>NUCLEOTIDE SEQUENCE [LARGE SCALE GENOMIC DNA]</scope>
    <source>
        <strain evidence="2 3">DSM 12408</strain>
    </source>
</reference>
<comment type="caution">
    <text evidence="2">The sequence shown here is derived from an EMBL/GenBank/DDBJ whole genome shotgun (WGS) entry which is preliminary data.</text>
</comment>
<feature type="transmembrane region" description="Helical" evidence="1">
    <location>
        <begin position="437"/>
        <end position="456"/>
    </location>
</feature>
<feature type="transmembrane region" description="Helical" evidence="1">
    <location>
        <begin position="373"/>
        <end position="390"/>
    </location>
</feature>
<feature type="transmembrane region" description="Helical" evidence="1">
    <location>
        <begin position="345"/>
        <end position="367"/>
    </location>
</feature>
<protein>
    <recommendedName>
        <fullName evidence="4">Mannosyltransferase</fullName>
    </recommendedName>
</protein>
<dbReference type="AlphaFoldDB" id="A0A1A7R5K6"/>
<feature type="transmembrane region" description="Helical" evidence="1">
    <location>
        <begin position="282"/>
        <end position="304"/>
    </location>
</feature>
<dbReference type="RefSeq" id="WP_066430723.1">
    <property type="nucleotide sequence ID" value="NZ_LZRN01000004.1"/>
</dbReference>
<dbReference type="Proteomes" id="UP000248987">
    <property type="component" value="Unassembled WGS sequence"/>
</dbReference>
<feature type="transmembrane region" description="Helical" evidence="1">
    <location>
        <begin position="145"/>
        <end position="174"/>
    </location>
</feature>
<dbReference type="EMBL" id="QLLQ01000008">
    <property type="protein sequence ID" value="RAJ22765.1"/>
    <property type="molecule type" value="Genomic_DNA"/>
</dbReference>
<dbReference type="OrthoDB" id="1491846at2"/>
<feature type="transmembrane region" description="Helical" evidence="1">
    <location>
        <begin position="397"/>
        <end position="425"/>
    </location>
</feature>
<gene>
    <name evidence="2" type="ORF">LX77_02322</name>
</gene>
<evidence type="ECO:0000313" key="2">
    <source>
        <dbReference type="EMBL" id="RAJ22765.1"/>
    </source>
</evidence>
<name>A0A1A7R5K6_9FLAO</name>
<accession>A0A1A7R5K6</accession>
<proteinExistence type="predicted"/>